<evidence type="ECO:0000313" key="3">
    <source>
        <dbReference type="Proteomes" id="UP000740926"/>
    </source>
</evidence>
<keyword evidence="3" id="KW-1185">Reference proteome</keyword>
<evidence type="ECO:0000313" key="2">
    <source>
        <dbReference type="EMBL" id="KAG1541923.1"/>
    </source>
</evidence>
<dbReference type="EMBL" id="JAANIU010006434">
    <property type="protein sequence ID" value="KAG1541923.1"/>
    <property type="molecule type" value="Genomic_DNA"/>
</dbReference>
<name>A0A9P7C9A5_9FUNG</name>
<protein>
    <submittedName>
        <fullName evidence="2">Uncharacterized protein</fullName>
    </submittedName>
</protein>
<gene>
    <name evidence="2" type="ORF">G6F50_014169</name>
</gene>
<feature type="compositionally biased region" description="Low complexity" evidence="1">
    <location>
        <begin position="254"/>
        <end position="272"/>
    </location>
</feature>
<sequence>MQGGRHGRIDIQFQRQSFVQRHRPQRLQQALQHRRNGHLLDFHGGLSGFDLGQVKNVVDQRQQVAAGGINRLCVLDLLGAQVARLVVRQQLGQDQRRIQGRAQFVAHGRHEIRFGMAARLGLGPAHLLVLYRTYVVADVLHDQQYAARPASIATVQARAVEQALPMIEHLRQVLADGDRAVAEVGRRHRSPQPPDQPRSGGPVHVLQRAIPVLDVAGGRIHQCHADRTVFQQPAQAPITGIDRLHLAKRRRVHAPMQPQQQPPQQHQMSAQQ</sequence>
<reference evidence="2 3" key="1">
    <citation type="journal article" date="2020" name="Microb. Genom.">
        <title>Genetic diversity of clinical and environmental Mucorales isolates obtained from an investigation of mucormycosis cases among solid organ transplant recipients.</title>
        <authorList>
            <person name="Nguyen M.H."/>
            <person name="Kaul D."/>
            <person name="Muto C."/>
            <person name="Cheng S.J."/>
            <person name="Richter R.A."/>
            <person name="Bruno V.M."/>
            <person name="Liu G."/>
            <person name="Beyhan S."/>
            <person name="Sundermann A.J."/>
            <person name="Mounaud S."/>
            <person name="Pasculle A.W."/>
            <person name="Nierman W.C."/>
            <person name="Driscoll E."/>
            <person name="Cumbie R."/>
            <person name="Clancy C.J."/>
            <person name="Dupont C.L."/>
        </authorList>
    </citation>
    <scope>NUCLEOTIDE SEQUENCE [LARGE SCALE GENOMIC DNA]</scope>
    <source>
        <strain evidence="2 3">GL24</strain>
    </source>
</reference>
<accession>A0A9P7C9A5</accession>
<dbReference type="AntiFam" id="ANF00201">
    <property type="entry name" value="Shadow ORF (opposite gacS)"/>
</dbReference>
<proteinExistence type="predicted"/>
<organism evidence="2 3">
    <name type="scientific">Rhizopus delemar</name>
    <dbReference type="NCBI Taxonomy" id="936053"/>
    <lineage>
        <taxon>Eukaryota</taxon>
        <taxon>Fungi</taxon>
        <taxon>Fungi incertae sedis</taxon>
        <taxon>Mucoromycota</taxon>
        <taxon>Mucoromycotina</taxon>
        <taxon>Mucoromycetes</taxon>
        <taxon>Mucorales</taxon>
        <taxon>Mucorineae</taxon>
        <taxon>Rhizopodaceae</taxon>
        <taxon>Rhizopus</taxon>
    </lineage>
</organism>
<comment type="caution">
    <text evidence="2">The sequence shown here is derived from an EMBL/GenBank/DDBJ whole genome shotgun (WGS) entry which is preliminary data.</text>
</comment>
<evidence type="ECO:0000256" key="1">
    <source>
        <dbReference type="SAM" id="MobiDB-lite"/>
    </source>
</evidence>
<feature type="region of interest" description="Disordered" evidence="1">
    <location>
        <begin position="184"/>
        <end position="203"/>
    </location>
</feature>
<dbReference type="AlphaFoldDB" id="A0A9P7C9A5"/>
<dbReference type="Proteomes" id="UP000740926">
    <property type="component" value="Unassembled WGS sequence"/>
</dbReference>
<feature type="region of interest" description="Disordered" evidence="1">
    <location>
        <begin position="252"/>
        <end position="272"/>
    </location>
</feature>